<accession>A0ACC3SC43</accession>
<protein>
    <submittedName>
        <fullName evidence="1">Uncharacterized protein</fullName>
    </submittedName>
</protein>
<evidence type="ECO:0000313" key="1">
    <source>
        <dbReference type="EMBL" id="KAK8206627.1"/>
    </source>
</evidence>
<organism evidence="1 2">
    <name type="scientific">Zalaria obscura</name>
    <dbReference type="NCBI Taxonomy" id="2024903"/>
    <lineage>
        <taxon>Eukaryota</taxon>
        <taxon>Fungi</taxon>
        <taxon>Dikarya</taxon>
        <taxon>Ascomycota</taxon>
        <taxon>Pezizomycotina</taxon>
        <taxon>Dothideomycetes</taxon>
        <taxon>Dothideomycetidae</taxon>
        <taxon>Dothideales</taxon>
        <taxon>Zalariaceae</taxon>
        <taxon>Zalaria</taxon>
    </lineage>
</organism>
<sequence>MRSRRGVTPRFNLALHFRFPPQWTLANQRDTGVQSLSFPASTNLVVPSENLISWCHFLFLSRGSPTTTTSAVLAIDSSYMTRSSGFLSFWRQLVSNAAQNVPPKVAMRTGFPILLGTNARESSESEALLLSCPSSGCQAVRLHVRQVN</sequence>
<name>A0ACC3SC43_9PEZI</name>
<proteinExistence type="predicted"/>
<comment type="caution">
    <text evidence="1">The sequence shown here is derived from an EMBL/GenBank/DDBJ whole genome shotgun (WGS) entry which is preliminary data.</text>
</comment>
<gene>
    <name evidence="1" type="ORF">M8818_004461</name>
</gene>
<evidence type="ECO:0000313" key="2">
    <source>
        <dbReference type="Proteomes" id="UP001320706"/>
    </source>
</evidence>
<keyword evidence="2" id="KW-1185">Reference proteome</keyword>
<dbReference type="EMBL" id="JAMKPW020000022">
    <property type="protein sequence ID" value="KAK8206627.1"/>
    <property type="molecule type" value="Genomic_DNA"/>
</dbReference>
<reference evidence="1" key="1">
    <citation type="submission" date="2024-02" db="EMBL/GenBank/DDBJ databases">
        <title>Metagenome Assembled Genome of Zalaria obscura JY119.</title>
        <authorList>
            <person name="Vighnesh L."/>
            <person name="Jagadeeshwari U."/>
            <person name="Venkata Ramana C."/>
            <person name="Sasikala C."/>
        </authorList>
    </citation>
    <scope>NUCLEOTIDE SEQUENCE</scope>
    <source>
        <strain evidence="1">JY119</strain>
    </source>
</reference>
<dbReference type="Proteomes" id="UP001320706">
    <property type="component" value="Unassembled WGS sequence"/>
</dbReference>